<accession>A0A8J4E9B4</accession>
<evidence type="ECO:0000313" key="2">
    <source>
        <dbReference type="Proteomes" id="UP000635606"/>
    </source>
</evidence>
<dbReference type="Proteomes" id="UP000635606">
    <property type="component" value="Unassembled WGS sequence"/>
</dbReference>
<organism evidence="1 2">
    <name type="scientific">Virgisporangium ochraceum</name>
    <dbReference type="NCBI Taxonomy" id="65505"/>
    <lineage>
        <taxon>Bacteria</taxon>
        <taxon>Bacillati</taxon>
        <taxon>Actinomycetota</taxon>
        <taxon>Actinomycetes</taxon>
        <taxon>Micromonosporales</taxon>
        <taxon>Micromonosporaceae</taxon>
        <taxon>Virgisporangium</taxon>
    </lineage>
</organism>
<proteinExistence type="predicted"/>
<gene>
    <name evidence="1" type="ORF">Voc01_011810</name>
</gene>
<reference evidence="1" key="1">
    <citation type="submission" date="2021-01" db="EMBL/GenBank/DDBJ databases">
        <title>Whole genome shotgun sequence of Virgisporangium ochraceum NBRC 16418.</title>
        <authorList>
            <person name="Komaki H."/>
            <person name="Tamura T."/>
        </authorList>
    </citation>
    <scope>NUCLEOTIDE SEQUENCE</scope>
    <source>
        <strain evidence="1">NBRC 16418</strain>
    </source>
</reference>
<sequence length="97" mass="11151">MNKITVFIQIGNSDDKLAQARWSKFVDEIDYLLRHLEKHFAGLSPSDRPWQNACWCVEVPLSQRDSIRSRLARAAAQFNQESIAWSEAQTEFIRAAA</sequence>
<name>A0A8J4E9B4_9ACTN</name>
<dbReference type="EMBL" id="BOPH01000017">
    <property type="protein sequence ID" value="GIJ66264.1"/>
    <property type="molecule type" value="Genomic_DNA"/>
</dbReference>
<dbReference type="RefSeq" id="WP_203926245.1">
    <property type="nucleotide sequence ID" value="NZ_BOPH01000017.1"/>
</dbReference>
<evidence type="ECO:0000313" key="1">
    <source>
        <dbReference type="EMBL" id="GIJ66264.1"/>
    </source>
</evidence>
<dbReference type="AlphaFoldDB" id="A0A8J4E9B4"/>
<keyword evidence="2" id="KW-1185">Reference proteome</keyword>
<comment type="caution">
    <text evidence="1">The sequence shown here is derived from an EMBL/GenBank/DDBJ whole genome shotgun (WGS) entry which is preliminary data.</text>
</comment>
<protein>
    <submittedName>
        <fullName evidence="1">Uncharacterized protein</fullName>
    </submittedName>
</protein>